<feature type="compositionally biased region" description="Low complexity" evidence="2">
    <location>
        <begin position="1707"/>
        <end position="1720"/>
    </location>
</feature>
<feature type="compositionally biased region" description="Basic residues" evidence="2">
    <location>
        <begin position="477"/>
        <end position="490"/>
    </location>
</feature>
<keyword evidence="5" id="KW-1185">Reference proteome</keyword>
<feature type="region of interest" description="Disordered" evidence="2">
    <location>
        <begin position="1639"/>
        <end position="1684"/>
    </location>
</feature>
<reference evidence="5" key="1">
    <citation type="submission" date="2015-07" db="EMBL/GenBank/DDBJ databases">
        <authorList>
            <person name="Teixeira M.M."/>
            <person name="Souza R.C."/>
            <person name="Almeida L.G."/>
            <person name="Vicente V.A."/>
            <person name="de Hoog S."/>
            <person name="Bocca A.L."/>
            <person name="de Almeida S.R."/>
            <person name="Vasconcelos A.T."/>
            <person name="Felipe M.S."/>
        </authorList>
    </citation>
    <scope>NUCLEOTIDE SEQUENCE [LARGE SCALE GENOMIC DNA]</scope>
    <source>
        <strain evidence="5">KSF</strain>
    </source>
</reference>
<evidence type="ECO:0000313" key="4">
    <source>
        <dbReference type="EMBL" id="OCT54398.1"/>
    </source>
</evidence>
<feature type="compositionally biased region" description="Low complexity" evidence="2">
    <location>
        <begin position="167"/>
        <end position="176"/>
    </location>
</feature>
<dbReference type="GO" id="GO:0034501">
    <property type="term" value="P:protein localization to kinetochore"/>
    <property type="evidence" value="ECO:0007669"/>
    <property type="project" value="TreeGrafter"/>
</dbReference>
<feature type="compositionally biased region" description="Polar residues" evidence="2">
    <location>
        <begin position="712"/>
        <end position="722"/>
    </location>
</feature>
<dbReference type="EMBL" id="LGRB01000004">
    <property type="protein sequence ID" value="OCT54398.1"/>
    <property type="molecule type" value="Genomic_DNA"/>
</dbReference>
<feature type="compositionally biased region" description="Polar residues" evidence="2">
    <location>
        <begin position="25"/>
        <end position="36"/>
    </location>
</feature>
<dbReference type="InterPro" id="IPR040850">
    <property type="entry name" value="Knl1_RWD_C"/>
</dbReference>
<evidence type="ECO:0000313" key="5">
    <source>
        <dbReference type="Proteomes" id="UP000094526"/>
    </source>
</evidence>
<dbReference type="VEuPathDB" id="FungiDB:CLCR_00752"/>
<dbReference type="SMART" id="SM01315">
    <property type="entry name" value="Spc7_N"/>
    <property type="match status" value="1"/>
</dbReference>
<feature type="compositionally biased region" description="Polar residues" evidence="2">
    <location>
        <begin position="774"/>
        <end position="801"/>
    </location>
</feature>
<keyword evidence="1" id="KW-0175">Coiled coil</keyword>
<dbReference type="Pfam" id="PF08317">
    <property type="entry name" value="Spc7"/>
    <property type="match status" value="1"/>
</dbReference>
<feature type="compositionally biased region" description="Basic and acidic residues" evidence="2">
    <location>
        <begin position="182"/>
        <end position="196"/>
    </location>
</feature>
<feature type="region of interest" description="Disordered" evidence="2">
    <location>
        <begin position="471"/>
        <end position="493"/>
    </location>
</feature>
<dbReference type="Proteomes" id="UP000094526">
    <property type="component" value="Unassembled WGS sequence"/>
</dbReference>
<dbReference type="SMART" id="SM00787">
    <property type="entry name" value="Spc7"/>
    <property type="match status" value="1"/>
</dbReference>
<feature type="compositionally biased region" description="Low complexity" evidence="2">
    <location>
        <begin position="1648"/>
        <end position="1675"/>
    </location>
</feature>
<feature type="compositionally biased region" description="Low complexity" evidence="2">
    <location>
        <begin position="228"/>
        <end position="242"/>
    </location>
</feature>
<dbReference type="GO" id="GO:0007094">
    <property type="term" value="P:mitotic spindle assembly checkpoint signaling"/>
    <property type="evidence" value="ECO:0007669"/>
    <property type="project" value="TreeGrafter"/>
</dbReference>
<dbReference type="Pfam" id="PF18210">
    <property type="entry name" value="Knl1_RWD_C"/>
    <property type="match status" value="1"/>
</dbReference>
<feature type="region of interest" description="Disordered" evidence="2">
    <location>
        <begin position="688"/>
        <end position="811"/>
    </location>
</feature>
<dbReference type="InterPro" id="IPR033338">
    <property type="entry name" value="Spc105/Spc7"/>
</dbReference>
<feature type="compositionally biased region" description="Polar residues" evidence="2">
    <location>
        <begin position="71"/>
        <end position="83"/>
    </location>
</feature>
<feature type="region of interest" description="Disordered" evidence="2">
    <location>
        <begin position="978"/>
        <end position="1025"/>
    </location>
</feature>
<dbReference type="GO" id="GO:0000776">
    <property type="term" value="C:kinetochore"/>
    <property type="evidence" value="ECO:0007669"/>
    <property type="project" value="TreeGrafter"/>
</dbReference>
<evidence type="ECO:0000256" key="2">
    <source>
        <dbReference type="SAM" id="MobiDB-lite"/>
    </source>
</evidence>
<sequence>MADSSTSPRTSRPKSRQSIALMPSTRGSASRDNATTDIAALKAQDAEARVAKRKQRGKSLGPGGLEALRESSGNTTKTTTPFQIKSILKPTIPLTPPKAIPTFDELRKRSTGKGKSPTKSAAEELLIDFSTPGPSRQDSKEVSLSGAENVADPFSPMARRSPRKSNAGEQGAGALELEQEEERQRQAEKAAILERRAARRKSMANRRVSFAPEATLHTWSVMELVEDSTTSSASNSTRRQSSITPQQSPDKSLRSPDRVQTPATPTAQNEEDVVKESPANQRDLHQKKRRRRSSGLAEPMLDATDESVYSSSPSGDVATNSSPMRVEEGIESSDESDTDGDTAMSMDESTVHSTNSEESASSSHSSLDDRLRQAANQAGTRGIEHDEYGDDLPMEMATGTITSAFQPWTLNRAAENDNITVHDQENVYPVLPSLPADEGDDVEIEDDDEEESHEMSMDVTSAVGGIVSSLSPEQHVAKSRRKSGIRRRRSSVNESVMDETMEFTVMQGGIIGARGDNTTNSRASDEDISMEFTHAAGGVLDAASRQESLQSDVVDENTAMDMTAAVGGILPPIDEQTEPQTDVEDQTMAMETTRAVGGILFNNQRSKRQSLPDQTQNLPRADVDQDQTMTMDMTRAMGSILPSDRRARQFLTGETIPSPQAMPEPEGDDQDQTMAMDMTRAVGVILPGGQQATDMPPPNELATAPSPRPRTTEQTTLRSTPRFQHHRTSIASETGSPSLSLKPRSSARSQRSASKQSTTPHGKVHDTTPVKATAQAQRGTPSKQITPIPTKPESPNKTPLSANVVHRGASPKKLFKAEIKARASPASTKRNHLFSPGSQTPSIVLKATRPSIARRRSSGIGIDKNGIGSPRVTELLDRRSSIGDAAPHFKLVSIEPDKMRSEDPRQIAQEVEAERAEEHRRESGRLIMEQEVDEPQEENTTATLKDMIESMTPQKPKGNKIKGRKSFAVGAAKGLLGKRPAELDMDDDDEADSTPKRLRVVSRESSPVKQIRLPKPPSKDETTGRLGAKLQKSLQDMANTDNITPTLRVASPTKNTVPQSPAHTGRFRDVEASADARPESFEDKLDNVMGAIDISTAQMDVGAAKFHEEKISLQQFLNMTNIHFIELSTTKRRHTMAQSMPARPSQEGMGGSSTEASFVAAATTLPLLELYQHATRELKTYIYTGRKIIRSIEAETLAEQPALFREYVDARPDVKVIMDNQFRHGKAHARLQSKEGWYQWRTQLVDGLKTGLQGIDEGMKADLELLQQQQQTLDDVLPVLHQERAELENQKSSLEQSLKELDSVDHEVLNDCRRQLQNADEYFLQRSALLDSLQEQMKEKEEALRAADELKSEMKDQIAEADRVREEHKGWPVSDVFALKSRVEAIEKQTGWRLVSAEEEVDEPTDLGAALVMTYKDELRLFFYPQSFQCKVTDAPRRRSGRRSASSSGPTAPISLTYAPTNLEDPDASAPELPTEKRFFLQLIRSQLHAYAMMPKRSVASKTVLATVSDGWSLACKVSEELRLLNFIGISTATILSDEKLGLKVMVMNSKQGRIDIEFAVSVTILSDGNIVTSTNVTASAMYGFAVELISGSKGRKVQHALSKEVESRTLGEGAFLQAVQGFEEWLYGQEKAKQEAKKEAKAEAKAEAVTPAPATAPADAAPQSSSAPTSTTPARHPLAPKRANAIQKRALPIPKQRLEKGSQQLSQPNQHAQSQAQSQAEKENFNPTVSVLGKLNSQQDSNGGGGGGDWEEMATKAAMPPDVQEQLYQMHTPIKRVGALRRSPIQ</sequence>
<feature type="compositionally biased region" description="Polar residues" evidence="2">
    <location>
        <begin position="1726"/>
        <end position="1742"/>
    </location>
</feature>
<dbReference type="eggNOG" id="ENOG502S20P">
    <property type="taxonomic scope" value="Eukaryota"/>
</dbReference>
<feature type="compositionally biased region" description="Low complexity" evidence="2">
    <location>
        <begin position="744"/>
        <end position="757"/>
    </location>
</feature>
<dbReference type="VEuPathDB" id="FungiDB:G647_01665"/>
<feature type="domain" description="Spc7 kinetochore protein" evidence="3">
    <location>
        <begin position="1101"/>
        <end position="1424"/>
    </location>
</feature>
<feature type="compositionally biased region" description="Acidic residues" evidence="2">
    <location>
        <begin position="983"/>
        <end position="992"/>
    </location>
</feature>
<name>A0A1C1D140_9EURO</name>
<accession>A0A1C1D140</accession>
<dbReference type="GO" id="GO:1990758">
    <property type="term" value="P:mitotic sister chromatid biorientation"/>
    <property type="evidence" value="ECO:0007669"/>
    <property type="project" value="TreeGrafter"/>
</dbReference>
<feature type="compositionally biased region" description="Low complexity" evidence="2">
    <location>
        <begin position="352"/>
        <end position="365"/>
    </location>
</feature>
<feature type="compositionally biased region" description="Polar residues" evidence="2">
    <location>
        <begin position="729"/>
        <end position="739"/>
    </location>
</feature>
<dbReference type="AlphaFoldDB" id="A0A1C1D140"/>
<evidence type="ECO:0000256" key="1">
    <source>
        <dbReference type="SAM" id="Coils"/>
    </source>
</evidence>
<feature type="coiled-coil region" evidence="1">
    <location>
        <begin position="1277"/>
        <end position="1367"/>
    </location>
</feature>
<feature type="region of interest" description="Disordered" evidence="2">
    <location>
        <begin position="1701"/>
        <end position="1755"/>
    </location>
</feature>
<feature type="region of interest" description="Disordered" evidence="2">
    <location>
        <begin position="822"/>
        <end position="841"/>
    </location>
</feature>
<dbReference type="OrthoDB" id="5592879at2759"/>
<feature type="compositionally biased region" description="Polar residues" evidence="2">
    <location>
        <begin position="307"/>
        <end position="323"/>
    </location>
</feature>
<dbReference type="PANTHER" id="PTHR28260:SF1">
    <property type="entry name" value="SPINDLE POLE BODY COMPONENT SPC105"/>
    <property type="match status" value="1"/>
</dbReference>
<gene>
    <name evidence="4" type="ORF">CLCR_00752</name>
</gene>
<organism evidence="4 5">
    <name type="scientific">Cladophialophora carrionii</name>
    <dbReference type="NCBI Taxonomy" id="86049"/>
    <lineage>
        <taxon>Eukaryota</taxon>
        <taxon>Fungi</taxon>
        <taxon>Dikarya</taxon>
        <taxon>Ascomycota</taxon>
        <taxon>Pezizomycotina</taxon>
        <taxon>Eurotiomycetes</taxon>
        <taxon>Chaetothyriomycetidae</taxon>
        <taxon>Chaetothyriales</taxon>
        <taxon>Herpotrichiellaceae</taxon>
        <taxon>Cladophialophora</taxon>
    </lineage>
</organism>
<dbReference type="PANTHER" id="PTHR28260">
    <property type="entry name" value="SPINDLE POLE BODY COMPONENT SPC105"/>
    <property type="match status" value="1"/>
</dbReference>
<dbReference type="STRING" id="86049.A0A1C1D140"/>
<feature type="region of interest" description="Disordered" evidence="2">
    <location>
        <begin position="1434"/>
        <end position="1469"/>
    </location>
</feature>
<proteinExistence type="predicted"/>
<evidence type="ECO:0000259" key="3">
    <source>
        <dbReference type="SMART" id="SM00787"/>
    </source>
</evidence>
<dbReference type="InterPro" id="IPR013253">
    <property type="entry name" value="Spc7_domain"/>
</dbReference>
<dbReference type="Pfam" id="PF15402">
    <property type="entry name" value="MELT_2"/>
    <property type="match status" value="8"/>
</dbReference>
<comment type="caution">
    <text evidence="4">The sequence shown here is derived from an EMBL/GenBank/DDBJ whole genome shotgun (WGS) entry which is preliminary data.</text>
</comment>
<feature type="region of interest" description="Disordered" evidence="2">
    <location>
        <begin position="1"/>
        <end position="392"/>
    </location>
</feature>
<feature type="compositionally biased region" description="Acidic residues" evidence="2">
    <location>
        <begin position="329"/>
        <end position="340"/>
    </location>
</feature>
<feature type="compositionally biased region" description="Low complexity" evidence="2">
    <location>
        <begin position="1"/>
        <end position="10"/>
    </location>
</feature>
<protein>
    <submittedName>
        <fullName evidence="4">Chromosome segregation protein Spc105</fullName>
    </submittedName>
</protein>